<evidence type="ECO:0000256" key="1">
    <source>
        <dbReference type="SAM" id="MobiDB-lite"/>
    </source>
</evidence>
<dbReference type="AlphaFoldDB" id="Q5NXI1"/>
<dbReference type="OrthoDB" id="8525523at2"/>
<proteinExistence type="predicted"/>
<evidence type="ECO:0000313" key="3">
    <source>
        <dbReference type="EMBL" id="CAI10233.1"/>
    </source>
</evidence>
<dbReference type="KEGG" id="eba:ebA7243"/>
<dbReference type="Pfam" id="PF20155">
    <property type="entry name" value="TMP_3"/>
    <property type="match status" value="1"/>
</dbReference>
<reference evidence="3 4" key="1">
    <citation type="journal article" date="2005" name="Arch. Microbiol.">
        <title>The genome sequence of an anaerobic aromatic-degrading denitrifying bacterium, strain EbN1.</title>
        <authorList>
            <person name="Rabus R."/>
            <person name="Kube M."/>
            <person name="Heider J."/>
            <person name="Beck A."/>
            <person name="Heitmann K."/>
            <person name="Widdel F."/>
            <person name="Reinhardt R."/>
        </authorList>
    </citation>
    <scope>NUCLEOTIDE SEQUENCE [LARGE SCALE GENOMIC DNA]</scope>
    <source>
        <strain evidence="3 4">EbN1</strain>
    </source>
</reference>
<keyword evidence="4" id="KW-1185">Reference proteome</keyword>
<dbReference type="RefSeq" id="WP_011239876.1">
    <property type="nucleotide sequence ID" value="NC_006513.1"/>
</dbReference>
<accession>Q5NXI1</accession>
<feature type="domain" description="Tape measure protein N-terminal" evidence="2">
    <location>
        <begin position="295"/>
        <end position="483"/>
    </location>
</feature>
<dbReference type="STRING" id="76114.ebA7243"/>
<feature type="compositionally biased region" description="Basic and acidic residues" evidence="1">
    <location>
        <begin position="1030"/>
        <end position="1053"/>
    </location>
</feature>
<dbReference type="EMBL" id="CR555306">
    <property type="protein sequence ID" value="CAI10233.1"/>
    <property type="molecule type" value="Genomic_DNA"/>
</dbReference>
<organism evidence="3 4">
    <name type="scientific">Aromatoleum aromaticum (strain DSM 19018 / LMG 30748 / EbN1)</name>
    <name type="common">Azoarcus sp. (strain EbN1)</name>
    <dbReference type="NCBI Taxonomy" id="76114"/>
    <lineage>
        <taxon>Bacteria</taxon>
        <taxon>Pseudomonadati</taxon>
        <taxon>Pseudomonadota</taxon>
        <taxon>Betaproteobacteria</taxon>
        <taxon>Rhodocyclales</taxon>
        <taxon>Rhodocyclaceae</taxon>
        <taxon>Aromatoleum</taxon>
    </lineage>
</organism>
<evidence type="ECO:0000259" key="2">
    <source>
        <dbReference type="Pfam" id="PF20155"/>
    </source>
</evidence>
<name>Q5NXI1_AROAE</name>
<dbReference type="HOGENOM" id="CLU_260984_0_0_4"/>
<dbReference type="NCBIfam" id="TIGR02675">
    <property type="entry name" value="tape_meas_nterm"/>
    <property type="match status" value="1"/>
</dbReference>
<dbReference type="InterPro" id="IPR013491">
    <property type="entry name" value="Tape_meas_N"/>
</dbReference>
<sequence>MALVDTQEVTLAISAQTTGQADVAALANQVEALAREGGDAAPKFQALAQELRTLGQQQVRIDGLQAAIGSAKSAHAAVRDARHEVQVLDKALGDAKGAGAGREAIRLLEKELAAANRQLNSAEKAWGKQKAALAAARTETQAAGVNTGKLAEEQKRLDAALVATTARLEAERTAAAAANPALKTLGTAADQAGAALGRLGIRSADQIQAEINAINRDLVQLSTSAKVTGSDFDRAWAVGQKRIAALKAEMNGTIGGMHQVGAASDQLGTKLKGVAAAVGGIFAVTQLPGLAADLSRTADLYANLGARINIINSSQAGFNVTLEQTADIARATHSGLADTTNLLAALARAGGEIGVSQSEVLDLTETINKANQVAGQSAEAADAAIVQLIQGLQSGVLRGEEFNSIMEQSPRLAKALADGLGVPLGALRKMAEQGKLTSDVVIKALQSQAQAIDTEFAKLPLTVGRAITDLSTNWTQFLGELDKTTGASATVAQAIGGVANNLDTLASVAGVAGEVALAALAVKAAGAARAYTAQLVVATGATTTLGAATTAMGAAASRLAPILRTMGWMQVALEVGSIASALIDLRAEYAKHSEIAAATAEKQDLIRQRLAAISAQTGVTVTSMQALDAAIAAGQIHFDAASASWMAGAAAQAVLQTRSQELVAQFHALATEGKTVQESFTALLATFSPDSFIGVQGLGQALIQLQADGKISAEQVEQAWQQALAKLSGEELVAFGNTARMVFQGTAAEAGMLATALDAQLRAALTGLGIDASEALTGMSAKFIESANNVGVITRQFDELKERGVNAASVVQQGVEKMLAAAANPTELAALKTLVEQLGTEGKLAGDQVAAALAQINTKADELTPGINSVTEAFKELGVVTDRTLKDSADRARAAFDRIRDSGTGSARELQQAFQAYADRAVAANNGVVSSALQVEASNNGLRVSADEAGKVIVQSMSAAAAATGQIGAEAQKSAAELAAMGKAAEAAAEKAAAAASEQESDVDSILTRSNWSEWRDEELSAAAAYHDNPGVREGADDEIRRRREKSKQRAEEDAALLAELWAGKPRTTPRGGSVSGETQSRAPSAGAQAPGPRAVERTVQVNLNIGGRGNIPVFTTPTDADRLIAALESSSMRAS</sequence>
<dbReference type="Proteomes" id="UP000006552">
    <property type="component" value="Chromosome"/>
</dbReference>
<feature type="region of interest" description="Disordered" evidence="1">
    <location>
        <begin position="1022"/>
        <end position="1098"/>
    </location>
</feature>
<gene>
    <name evidence="3" type="ORF">ebA7243</name>
</gene>
<evidence type="ECO:0000313" key="4">
    <source>
        <dbReference type="Proteomes" id="UP000006552"/>
    </source>
</evidence>
<dbReference type="eggNOG" id="COG5281">
    <property type="taxonomic scope" value="Bacteria"/>
</dbReference>
<protein>
    <submittedName>
        <fullName evidence="3">Phage-related minor tail protein</fullName>
    </submittedName>
</protein>